<evidence type="ECO:0000256" key="4">
    <source>
        <dbReference type="ARBA" id="ARBA00023163"/>
    </source>
</evidence>
<evidence type="ECO:0000256" key="1">
    <source>
        <dbReference type="ARBA" id="ARBA00009437"/>
    </source>
</evidence>
<dbReference type="SUPFAM" id="SSF46785">
    <property type="entry name" value="Winged helix' DNA-binding domain"/>
    <property type="match status" value="1"/>
</dbReference>
<evidence type="ECO:0000256" key="3">
    <source>
        <dbReference type="ARBA" id="ARBA00023125"/>
    </source>
</evidence>
<proteinExistence type="inferred from homology"/>
<dbReference type="Gene3D" id="1.10.10.10">
    <property type="entry name" value="Winged helix-like DNA-binding domain superfamily/Winged helix DNA-binding domain"/>
    <property type="match status" value="1"/>
</dbReference>
<evidence type="ECO:0000256" key="2">
    <source>
        <dbReference type="ARBA" id="ARBA00023015"/>
    </source>
</evidence>
<dbReference type="Proteomes" id="UP000630528">
    <property type="component" value="Unassembled WGS sequence"/>
</dbReference>
<accession>A0A934TSA7</accession>
<keyword evidence="7" id="KW-1185">Reference proteome</keyword>
<dbReference type="AlphaFoldDB" id="A0A934TSA7"/>
<evidence type="ECO:0000259" key="5">
    <source>
        <dbReference type="PROSITE" id="PS50931"/>
    </source>
</evidence>
<comment type="caution">
    <text evidence="6">The sequence shown here is derived from an EMBL/GenBank/DDBJ whole genome shotgun (WGS) entry which is preliminary data.</text>
</comment>
<keyword evidence="2" id="KW-0805">Transcription regulation</keyword>
<dbReference type="PANTHER" id="PTHR30537">
    <property type="entry name" value="HTH-TYPE TRANSCRIPTIONAL REGULATOR"/>
    <property type="match status" value="1"/>
</dbReference>
<dbReference type="EMBL" id="JAEPWM010000003">
    <property type="protein sequence ID" value="MBK6006582.1"/>
    <property type="molecule type" value="Genomic_DNA"/>
</dbReference>
<dbReference type="InterPro" id="IPR000847">
    <property type="entry name" value="LysR_HTH_N"/>
</dbReference>
<sequence length="294" mass="32169">MNTRFDWNLVRSFLAALDHGSLLAAARALGAAQPTIGRHISELERQWGTVLFERTGRGLVPTEAALRVAQAARAMEGGAEAVSRQLAARDATEAGSVRISASQPIACFVMPPLLARMRLALPQVQVELVVSNAVSNLLRREADIALRMVQPQQQSLVARRIGRVALSACAHRDYLARRGTPSQPAELVQHALVAGDRDETVQEGFRAAGLPVAQEQLVLRTDDLIAQWQAVRAGIGIGFVADYLSRADPQVTRLLPGLKIPSLPLWLVVHREIRSNRRIRSVYEFLVRELPGAL</sequence>
<dbReference type="InterPro" id="IPR036390">
    <property type="entry name" value="WH_DNA-bd_sf"/>
</dbReference>
<dbReference type="Pfam" id="PF03466">
    <property type="entry name" value="LysR_substrate"/>
    <property type="match status" value="1"/>
</dbReference>
<dbReference type="InterPro" id="IPR058163">
    <property type="entry name" value="LysR-type_TF_proteobact-type"/>
</dbReference>
<dbReference type="GO" id="GO:0003700">
    <property type="term" value="F:DNA-binding transcription factor activity"/>
    <property type="evidence" value="ECO:0007669"/>
    <property type="project" value="InterPro"/>
</dbReference>
<dbReference type="PRINTS" id="PR00039">
    <property type="entry name" value="HTHLYSR"/>
</dbReference>
<feature type="domain" description="HTH lysR-type" evidence="5">
    <location>
        <begin position="5"/>
        <end position="62"/>
    </location>
</feature>
<dbReference type="PANTHER" id="PTHR30537:SF3">
    <property type="entry name" value="TRANSCRIPTIONAL REGULATORY PROTEIN"/>
    <property type="match status" value="1"/>
</dbReference>
<reference evidence="6" key="2">
    <citation type="submission" date="2021-01" db="EMBL/GenBank/DDBJ databases">
        <authorList>
            <person name="Kang M."/>
        </authorList>
    </citation>
    <scope>NUCLEOTIDE SEQUENCE</scope>
    <source>
        <strain evidence="6">KACC 17527</strain>
    </source>
</reference>
<dbReference type="Gene3D" id="3.40.190.290">
    <property type="match status" value="1"/>
</dbReference>
<dbReference type="InterPro" id="IPR005119">
    <property type="entry name" value="LysR_subst-bd"/>
</dbReference>
<dbReference type="PROSITE" id="PS50931">
    <property type="entry name" value="HTH_LYSR"/>
    <property type="match status" value="1"/>
</dbReference>
<comment type="similarity">
    <text evidence="1">Belongs to the LysR transcriptional regulatory family.</text>
</comment>
<keyword evidence="3" id="KW-0238">DNA-binding</keyword>
<dbReference type="GO" id="GO:0006351">
    <property type="term" value="P:DNA-templated transcription"/>
    <property type="evidence" value="ECO:0007669"/>
    <property type="project" value="TreeGrafter"/>
</dbReference>
<gene>
    <name evidence="6" type="ORF">JJB11_10805</name>
</gene>
<reference evidence="6" key="1">
    <citation type="journal article" date="2012" name="J. Microbiol. Biotechnol.">
        <title>Ramlibacter ginsenosidimutans sp. nov., with ginsenoside-converting activity.</title>
        <authorList>
            <person name="Wang L."/>
            <person name="An D.S."/>
            <person name="Kim S.G."/>
            <person name="Jin F.X."/>
            <person name="Kim S.C."/>
            <person name="Lee S.T."/>
            <person name="Im W.T."/>
        </authorList>
    </citation>
    <scope>NUCLEOTIDE SEQUENCE</scope>
    <source>
        <strain evidence="6">KACC 17527</strain>
    </source>
</reference>
<evidence type="ECO:0000313" key="6">
    <source>
        <dbReference type="EMBL" id="MBK6006582.1"/>
    </source>
</evidence>
<dbReference type="InterPro" id="IPR036388">
    <property type="entry name" value="WH-like_DNA-bd_sf"/>
</dbReference>
<protein>
    <submittedName>
        <fullName evidence="6">LysR family transcriptional regulator</fullName>
    </submittedName>
</protein>
<name>A0A934TSA7_9BURK</name>
<organism evidence="6 7">
    <name type="scientific">Ramlibacter ginsenosidimutans</name>
    <dbReference type="NCBI Taxonomy" id="502333"/>
    <lineage>
        <taxon>Bacteria</taxon>
        <taxon>Pseudomonadati</taxon>
        <taxon>Pseudomonadota</taxon>
        <taxon>Betaproteobacteria</taxon>
        <taxon>Burkholderiales</taxon>
        <taxon>Comamonadaceae</taxon>
        <taxon>Ramlibacter</taxon>
    </lineage>
</organism>
<dbReference type="Pfam" id="PF00126">
    <property type="entry name" value="HTH_1"/>
    <property type="match status" value="1"/>
</dbReference>
<dbReference type="GO" id="GO:0043565">
    <property type="term" value="F:sequence-specific DNA binding"/>
    <property type="evidence" value="ECO:0007669"/>
    <property type="project" value="TreeGrafter"/>
</dbReference>
<evidence type="ECO:0000313" key="7">
    <source>
        <dbReference type="Proteomes" id="UP000630528"/>
    </source>
</evidence>
<dbReference type="SUPFAM" id="SSF53850">
    <property type="entry name" value="Periplasmic binding protein-like II"/>
    <property type="match status" value="1"/>
</dbReference>
<keyword evidence="4" id="KW-0804">Transcription</keyword>